<sequence length="69" mass="7730">MSEGHQRTRSVTFKVTCPYCADGVRYRVRMGMRGATTGSGTVPETCQWCVGRGWLAMNGRAWRYGPQRG</sequence>
<comment type="caution">
    <text evidence="1">The sequence shown here is derived from an EMBL/GenBank/DDBJ whole genome shotgun (WGS) entry which is preliminary data.</text>
</comment>
<organism evidence="1 2">
    <name type="scientific">Kitasatospora cystarginea</name>
    <dbReference type="NCBI Taxonomy" id="58350"/>
    <lineage>
        <taxon>Bacteria</taxon>
        <taxon>Bacillati</taxon>
        <taxon>Actinomycetota</taxon>
        <taxon>Actinomycetes</taxon>
        <taxon>Kitasatosporales</taxon>
        <taxon>Streptomycetaceae</taxon>
        <taxon>Kitasatospora</taxon>
    </lineage>
</organism>
<accession>A0ABP5QFD8</accession>
<evidence type="ECO:0000313" key="1">
    <source>
        <dbReference type="EMBL" id="GAA2233870.1"/>
    </source>
</evidence>
<reference evidence="2" key="1">
    <citation type="journal article" date="2019" name="Int. J. Syst. Evol. Microbiol.">
        <title>The Global Catalogue of Microorganisms (GCM) 10K type strain sequencing project: providing services to taxonomists for standard genome sequencing and annotation.</title>
        <authorList>
            <consortium name="The Broad Institute Genomics Platform"/>
            <consortium name="The Broad Institute Genome Sequencing Center for Infectious Disease"/>
            <person name="Wu L."/>
            <person name="Ma J."/>
        </authorList>
    </citation>
    <scope>NUCLEOTIDE SEQUENCE [LARGE SCALE GENOMIC DNA]</scope>
    <source>
        <strain evidence="2">JCM 7356</strain>
    </source>
</reference>
<dbReference type="EMBL" id="BAAATR010000004">
    <property type="protein sequence ID" value="GAA2233870.1"/>
    <property type="molecule type" value="Genomic_DNA"/>
</dbReference>
<name>A0ABP5QFD8_9ACTN</name>
<keyword evidence="2" id="KW-1185">Reference proteome</keyword>
<dbReference type="Proteomes" id="UP001500305">
    <property type="component" value="Unassembled WGS sequence"/>
</dbReference>
<evidence type="ECO:0000313" key="2">
    <source>
        <dbReference type="Proteomes" id="UP001500305"/>
    </source>
</evidence>
<dbReference type="RefSeq" id="WP_344635267.1">
    <property type="nucleotide sequence ID" value="NZ_BAAATR010000004.1"/>
</dbReference>
<proteinExistence type="predicted"/>
<gene>
    <name evidence="1" type="ORF">GCM10010430_13210</name>
</gene>
<protein>
    <submittedName>
        <fullName evidence="1">Uncharacterized protein</fullName>
    </submittedName>
</protein>